<dbReference type="SMART" id="SM00382">
    <property type="entry name" value="AAA"/>
    <property type="match status" value="1"/>
</dbReference>
<feature type="compositionally biased region" description="Basic and acidic residues" evidence="1">
    <location>
        <begin position="590"/>
        <end position="610"/>
    </location>
</feature>
<protein>
    <recommendedName>
        <fullName evidence="2">AAA+ ATPase domain-containing protein</fullName>
    </recommendedName>
</protein>
<dbReference type="Pfam" id="PF00004">
    <property type="entry name" value="AAA"/>
    <property type="match status" value="1"/>
</dbReference>
<feature type="compositionally biased region" description="Low complexity" evidence="1">
    <location>
        <begin position="167"/>
        <end position="185"/>
    </location>
</feature>
<feature type="compositionally biased region" description="Acidic residues" evidence="1">
    <location>
        <begin position="137"/>
        <end position="166"/>
    </location>
</feature>
<feature type="compositionally biased region" description="Basic and acidic residues" evidence="1">
    <location>
        <begin position="34"/>
        <end position="43"/>
    </location>
</feature>
<feature type="compositionally biased region" description="Basic residues" evidence="1">
    <location>
        <begin position="106"/>
        <end position="132"/>
    </location>
</feature>
<dbReference type="CDD" id="cd19481">
    <property type="entry name" value="RecA-like_protease"/>
    <property type="match status" value="1"/>
</dbReference>
<dbReference type="InterPro" id="IPR027417">
    <property type="entry name" value="P-loop_NTPase"/>
</dbReference>
<dbReference type="PANTHER" id="PTHR46411:SF1">
    <property type="entry name" value="FAMILY ATPASE, PUTATIVE (AFU_ORTHOLOGUE AFUA_7G05752)-RELATED"/>
    <property type="match status" value="1"/>
</dbReference>
<dbReference type="AlphaFoldDB" id="A0A2J6RCP1"/>
<dbReference type="InterPro" id="IPR003593">
    <property type="entry name" value="AAA+_ATPase"/>
</dbReference>
<evidence type="ECO:0000313" key="4">
    <source>
        <dbReference type="Proteomes" id="UP000235786"/>
    </source>
</evidence>
<feature type="region of interest" description="Disordered" evidence="1">
    <location>
        <begin position="1"/>
        <end position="250"/>
    </location>
</feature>
<keyword evidence="4" id="KW-1185">Reference proteome</keyword>
<feature type="compositionally biased region" description="Acidic residues" evidence="1">
    <location>
        <begin position="569"/>
        <end position="589"/>
    </location>
</feature>
<dbReference type="OrthoDB" id="10042665at2759"/>
<feature type="compositionally biased region" description="Basic residues" evidence="1">
    <location>
        <begin position="234"/>
        <end position="249"/>
    </location>
</feature>
<reference evidence="3 4" key="1">
    <citation type="submission" date="2016-04" db="EMBL/GenBank/DDBJ databases">
        <title>A degradative enzymes factory behind the ericoid mycorrhizal symbiosis.</title>
        <authorList>
            <consortium name="DOE Joint Genome Institute"/>
            <person name="Martino E."/>
            <person name="Morin E."/>
            <person name="Grelet G."/>
            <person name="Kuo A."/>
            <person name="Kohler A."/>
            <person name="Daghino S."/>
            <person name="Barry K."/>
            <person name="Choi C."/>
            <person name="Cichocki N."/>
            <person name="Clum A."/>
            <person name="Copeland A."/>
            <person name="Hainaut M."/>
            <person name="Haridas S."/>
            <person name="Labutti K."/>
            <person name="Lindquist E."/>
            <person name="Lipzen A."/>
            <person name="Khouja H.-R."/>
            <person name="Murat C."/>
            <person name="Ohm R."/>
            <person name="Olson A."/>
            <person name="Spatafora J."/>
            <person name="Veneault-Fourrey C."/>
            <person name="Henrissat B."/>
            <person name="Grigoriev I."/>
            <person name="Martin F."/>
            <person name="Perotto S."/>
        </authorList>
    </citation>
    <scope>NUCLEOTIDE SEQUENCE [LARGE SCALE GENOMIC DNA]</scope>
    <source>
        <strain evidence="3 4">F</strain>
    </source>
</reference>
<evidence type="ECO:0000256" key="1">
    <source>
        <dbReference type="SAM" id="MobiDB-lite"/>
    </source>
</evidence>
<feature type="compositionally biased region" description="Polar residues" evidence="1">
    <location>
        <begin position="1"/>
        <end position="11"/>
    </location>
</feature>
<dbReference type="Gene3D" id="3.40.50.300">
    <property type="entry name" value="P-loop containing nucleotide triphosphate hydrolases"/>
    <property type="match status" value="1"/>
</dbReference>
<dbReference type="InterPro" id="IPR054289">
    <property type="entry name" value="DUF7025"/>
</dbReference>
<dbReference type="PANTHER" id="PTHR46411">
    <property type="entry name" value="FAMILY ATPASE, PUTATIVE-RELATED"/>
    <property type="match status" value="1"/>
</dbReference>
<gene>
    <name evidence="3" type="ORF">L207DRAFT_434126</name>
</gene>
<dbReference type="Pfam" id="PF22942">
    <property type="entry name" value="DUF7025"/>
    <property type="match status" value="1"/>
</dbReference>
<feature type="domain" description="AAA+ ATPase" evidence="2">
    <location>
        <begin position="746"/>
        <end position="871"/>
    </location>
</feature>
<feature type="compositionally biased region" description="Acidic residues" evidence="1">
    <location>
        <begin position="72"/>
        <end position="88"/>
    </location>
</feature>
<dbReference type="Proteomes" id="UP000235786">
    <property type="component" value="Unassembled WGS sequence"/>
</dbReference>
<dbReference type="GO" id="GO:0016887">
    <property type="term" value="F:ATP hydrolysis activity"/>
    <property type="evidence" value="ECO:0007669"/>
    <property type="project" value="InterPro"/>
</dbReference>
<dbReference type="GO" id="GO:0005524">
    <property type="term" value="F:ATP binding"/>
    <property type="evidence" value="ECO:0007669"/>
    <property type="project" value="InterPro"/>
</dbReference>
<sequence length="968" mass="109086">MDTPSTSQSEQVGEREGGAPDAGEGNSSSPIDTKTTKSTEKLSKTKSKKAKDAQKKAGKSKSKKAKEVTPSDTDDSDTVSDLDSDDSDSASSNSENDSETETEKEKKKRKAKKKAKQKAKDKRKAKSKKKARKEAATESDSDDDSEDDSDPETESELEDDEVDVDANAELQQQLLQMQQMQQLQGLGQGGLPPPQWGNLRGSGRRGQLGGRTAQLQAARNAKQLEALGLDPTGRVKKGKKDKKGKRKRASKLEFKRVDQLWDSTIHNYKLTDTAEDEESSEYDQYLFNVRRTFDWEGKYKNTVVDIKSKLLKEALNEVMDGVKGVSLVEETPCIDPNLLFLYLEDLRKLCKELKNKKITTKKGKKKAKKRQETKRKHLKVLLKYLDKDYSATKKTLYPMLESGLITFDLLWALYKPNTLAYTTTYGSADEPRAFKIELAEKEFSFMKGEWYNIEGRYLEYDGKTWGMGTMDCDVPGFKGARKITSLNCYPLKYHKNEAKVRAELIERGKKFVSLQGVNYTCHEGMAYYKKRKQIIKVNINGRIMVDPAIHRRILPNYNVSTVKPKDPDILDSDSDDSDDDCGCNESSDEEQGRTMLEEREKKEKDDEEPKMKMKIVMDDKETPRIIEVPVDADGQEIKVEKLEEVPSKMANKDDAAAVPEDDKKALPTFTDEEYLIASPVVLGFAFAEKLWLEFTVSGVKDIVWNEGAYDSLVLEDNTKAIVKALVESHKYHPAESIDDVIQGKGKGLVAVLHGPPGTGKTLTAEGISELLKCPLYMVSAGELGTDPRTLEAELQKILDIAHAWGAVLLLDEADVFLEKRTIQDIHRNALVSIFLRLLEYFQGILFLTTNRVETFDDAFQSRIHIALRYGELSTKAKKSVFKMFIERVRVLEGVDTMPFDENDYNTLARNNLNGRQIKNTIRTAQALAVNNKEPLSMEHIKRVLDVSNAFDRDLKGGPGFEDAMRGYF</sequence>
<dbReference type="InterPro" id="IPR003959">
    <property type="entry name" value="ATPase_AAA_core"/>
</dbReference>
<dbReference type="SUPFAM" id="SSF52540">
    <property type="entry name" value="P-loop containing nucleoside triphosphate hydrolases"/>
    <property type="match status" value="1"/>
</dbReference>
<organism evidence="3 4">
    <name type="scientific">Hyaloscypha variabilis (strain UAMH 11265 / GT02V1 / F)</name>
    <name type="common">Meliniomyces variabilis</name>
    <dbReference type="NCBI Taxonomy" id="1149755"/>
    <lineage>
        <taxon>Eukaryota</taxon>
        <taxon>Fungi</taxon>
        <taxon>Dikarya</taxon>
        <taxon>Ascomycota</taxon>
        <taxon>Pezizomycotina</taxon>
        <taxon>Leotiomycetes</taxon>
        <taxon>Helotiales</taxon>
        <taxon>Hyaloscyphaceae</taxon>
        <taxon>Hyaloscypha</taxon>
        <taxon>Hyaloscypha variabilis</taxon>
    </lineage>
</organism>
<name>A0A2J6RCP1_HYAVF</name>
<evidence type="ECO:0000259" key="2">
    <source>
        <dbReference type="SMART" id="SM00382"/>
    </source>
</evidence>
<evidence type="ECO:0000313" key="3">
    <source>
        <dbReference type="EMBL" id="PMD36278.1"/>
    </source>
</evidence>
<feature type="region of interest" description="Disordered" evidence="1">
    <location>
        <begin position="560"/>
        <end position="610"/>
    </location>
</feature>
<accession>A0A2J6RCP1</accession>
<dbReference type="STRING" id="1149755.A0A2J6RCP1"/>
<dbReference type="EMBL" id="KZ613951">
    <property type="protein sequence ID" value="PMD36278.1"/>
    <property type="molecule type" value="Genomic_DNA"/>
</dbReference>
<proteinExistence type="predicted"/>